<proteinExistence type="inferred from homology"/>
<feature type="compositionally biased region" description="Basic and acidic residues" evidence="2">
    <location>
        <begin position="1"/>
        <end position="10"/>
    </location>
</feature>
<dbReference type="InterPro" id="IPR011009">
    <property type="entry name" value="Kinase-like_dom_sf"/>
</dbReference>
<feature type="domain" description="ABC1 atypical kinase-like" evidence="4">
    <location>
        <begin position="107"/>
        <end position="344"/>
    </location>
</feature>
<accession>A0A9D1HZD6</accession>
<dbReference type="Pfam" id="PF03109">
    <property type="entry name" value="ABC1"/>
    <property type="match status" value="1"/>
</dbReference>
<comment type="caution">
    <text evidence="5">The sequence shown here is derived from an EMBL/GenBank/DDBJ whole genome shotgun (WGS) entry which is preliminary data.</text>
</comment>
<comment type="similarity">
    <text evidence="1">Belongs to the protein kinase superfamily. ADCK protein kinase family.</text>
</comment>
<gene>
    <name evidence="5" type="ORF">IAD17_04195</name>
</gene>
<feature type="transmembrane region" description="Helical" evidence="3">
    <location>
        <begin position="512"/>
        <end position="531"/>
    </location>
</feature>
<reference evidence="5" key="2">
    <citation type="journal article" date="2021" name="PeerJ">
        <title>Extensive microbial diversity within the chicken gut microbiome revealed by metagenomics and culture.</title>
        <authorList>
            <person name="Gilroy R."/>
            <person name="Ravi A."/>
            <person name="Getino M."/>
            <person name="Pursley I."/>
            <person name="Horton D.L."/>
            <person name="Alikhan N.F."/>
            <person name="Baker D."/>
            <person name="Gharbi K."/>
            <person name="Hall N."/>
            <person name="Watson M."/>
            <person name="Adriaenssens E.M."/>
            <person name="Foster-Nyarko E."/>
            <person name="Jarju S."/>
            <person name="Secka A."/>
            <person name="Antonio M."/>
            <person name="Oren A."/>
            <person name="Chaudhuri R.R."/>
            <person name="La Ragione R."/>
            <person name="Hildebrand F."/>
            <person name="Pallen M.J."/>
        </authorList>
    </citation>
    <scope>NUCLEOTIDE SEQUENCE</scope>
    <source>
        <strain evidence="5">ChiHjej12B11-29160</strain>
    </source>
</reference>
<name>A0A9D1HZD6_9ACTN</name>
<keyword evidence="3" id="KW-0472">Membrane</keyword>
<protein>
    <submittedName>
        <fullName evidence="5">AarF/ABC1/UbiB kinase family protein</fullName>
    </submittedName>
</protein>
<sequence length="570" mass="63554">MDTERERACKEQQTTTHQSASTEETIGLFGGRRSSGSSRRFTRLERYQRLKEILVIISRYDVVHGLTPQSMRMMLEELGPTFVKAGQILSMRSEILPESFCQELTRLRTDVDPMTYEEVLQTLRAEYDRPLEELFDAIDPNPLGSASVAQVHIARLTDGTDVAVKVQRPGVRETMAQDIDIMRSVVRHLSRFIGNNQFLDIQSVIEELWASFRDETDFLVEASNLEKFRSTNKNVAFVTCPKPYKELCTEHVVVMDYIRGIPISDTSGLVAAGYDLTEIGEKLVDNYAHQVLDVGFFHADPHPGNIIISGGKIAFIDLGIIGRLSSHNRLALRDIMYAVAEHNTPLLKSGLLRFAASTDTGELDHAQLLSDLDQILDDYGSQALSELNVGGFIMAIITLARRNGIELPGSITMFARSMVTLEGVLDEFIPEVSMIDILAQHVRAHESFADVISEETNRTAYELHEALHGVLGAASELKLAAHMLTRGQLSVNMRLAGSEDPISDMAHAADRLTMGIIIAGLFIGSSVIYYARIQPVILGVPVIGFVGYLIALWLGLWIVRDIMREARRRR</sequence>
<dbReference type="Proteomes" id="UP000824078">
    <property type="component" value="Unassembled WGS sequence"/>
</dbReference>
<evidence type="ECO:0000256" key="3">
    <source>
        <dbReference type="SAM" id="Phobius"/>
    </source>
</evidence>
<reference evidence="5" key="1">
    <citation type="submission" date="2020-10" db="EMBL/GenBank/DDBJ databases">
        <authorList>
            <person name="Gilroy R."/>
        </authorList>
    </citation>
    <scope>NUCLEOTIDE SEQUENCE</scope>
    <source>
        <strain evidence="5">ChiHjej12B11-29160</strain>
    </source>
</reference>
<dbReference type="PANTHER" id="PTHR10566:SF113">
    <property type="entry name" value="PROTEIN ACTIVITY OF BC1 COMPLEX KINASE 7, CHLOROPLASTIC"/>
    <property type="match status" value="1"/>
</dbReference>
<evidence type="ECO:0000313" key="6">
    <source>
        <dbReference type="Proteomes" id="UP000824078"/>
    </source>
</evidence>
<feature type="compositionally biased region" description="Polar residues" evidence="2">
    <location>
        <begin position="11"/>
        <end position="24"/>
    </location>
</feature>
<keyword evidence="3" id="KW-1133">Transmembrane helix</keyword>
<dbReference type="EMBL" id="DVMQ01000014">
    <property type="protein sequence ID" value="HIU24100.1"/>
    <property type="molecule type" value="Genomic_DNA"/>
</dbReference>
<evidence type="ECO:0000259" key="4">
    <source>
        <dbReference type="Pfam" id="PF03109"/>
    </source>
</evidence>
<feature type="transmembrane region" description="Helical" evidence="3">
    <location>
        <begin position="537"/>
        <end position="559"/>
    </location>
</feature>
<dbReference type="InterPro" id="IPR004147">
    <property type="entry name" value="ABC1_dom"/>
</dbReference>
<dbReference type="PANTHER" id="PTHR10566">
    <property type="entry name" value="CHAPERONE-ACTIVITY OF BC1 COMPLEX CABC1 -RELATED"/>
    <property type="match status" value="1"/>
</dbReference>
<evidence type="ECO:0000313" key="5">
    <source>
        <dbReference type="EMBL" id="HIU24100.1"/>
    </source>
</evidence>
<keyword evidence="3" id="KW-0812">Transmembrane</keyword>
<dbReference type="AlphaFoldDB" id="A0A9D1HZD6"/>
<dbReference type="InterPro" id="IPR050154">
    <property type="entry name" value="UbiB_kinase"/>
</dbReference>
<keyword evidence="5" id="KW-0418">Kinase</keyword>
<feature type="region of interest" description="Disordered" evidence="2">
    <location>
        <begin position="1"/>
        <end position="36"/>
    </location>
</feature>
<organism evidence="5 6">
    <name type="scientific">Candidatus Coprovicinus avistercoris</name>
    <dbReference type="NCBI Taxonomy" id="2840754"/>
    <lineage>
        <taxon>Bacteria</taxon>
        <taxon>Bacillati</taxon>
        <taxon>Actinomycetota</taxon>
        <taxon>Coriobacteriia</taxon>
        <taxon>Coriobacteriales</taxon>
        <taxon>Coriobacteriaceae</taxon>
        <taxon>Coriobacteriaceae incertae sedis</taxon>
        <taxon>Candidatus Coprovicinus</taxon>
    </lineage>
</organism>
<keyword evidence="5" id="KW-0808">Transferase</keyword>
<dbReference type="SUPFAM" id="SSF56112">
    <property type="entry name" value="Protein kinase-like (PK-like)"/>
    <property type="match status" value="1"/>
</dbReference>
<dbReference type="CDD" id="cd05121">
    <property type="entry name" value="ABC1_ADCK3-like"/>
    <property type="match status" value="1"/>
</dbReference>
<evidence type="ECO:0000256" key="2">
    <source>
        <dbReference type="SAM" id="MobiDB-lite"/>
    </source>
</evidence>
<dbReference type="GO" id="GO:0016301">
    <property type="term" value="F:kinase activity"/>
    <property type="evidence" value="ECO:0007669"/>
    <property type="project" value="UniProtKB-KW"/>
</dbReference>
<evidence type="ECO:0000256" key="1">
    <source>
        <dbReference type="ARBA" id="ARBA00009670"/>
    </source>
</evidence>